<dbReference type="PANTHER" id="PTHR31179">
    <property type="entry name" value="RAB GTPASE-BINDING EFFECTOR PROTEIN"/>
    <property type="match status" value="1"/>
</dbReference>
<evidence type="ECO:0000256" key="3">
    <source>
        <dbReference type="ARBA" id="ARBA00022833"/>
    </source>
</evidence>
<name>A0A0N4UF23_DRAME</name>
<dbReference type="PROSITE" id="PS50178">
    <property type="entry name" value="ZF_FYVE"/>
    <property type="match status" value="1"/>
</dbReference>
<keyword evidence="3" id="KW-0862">Zinc</keyword>
<keyword evidence="1" id="KW-0479">Metal-binding</keyword>
<dbReference type="InterPro" id="IPR017455">
    <property type="entry name" value="Znf_FYVE-rel"/>
</dbReference>
<sequence length="447" mass="51558">MESIHNSTSENAEPSKGGIIEFEKSPQIESKAIQDDSTVRIPMGKAINDNDNAIHDSLMSPLNEFSCEMCRNYESILTKLQDGERDLKEQLIAAQHLVERYKTELSGERQFRNELDTKMSSLSSEAGKETKIMDDVNEENQKNLAKLEERYESLYQLQRSKLQTLKEKLKFMDSEMQKMSKKYSKLCGVNRKCASEMQAQAIELPQDIDQLQFLCLQLREELIETRAIKEHIETELKDEVTMLQVQRKEDEIAKHRLAQALTDQVNGVSEELGLARSQLSSLHNVSEKAEEMERRMGDYRSFIEDLEKQIKSMQKDRSELEITLASYKQRCTALQQELDTSEAVQKDFVKLSQNLQIELEKIRQAEQEVRWQFDEDVFACNHCQSIFTKSRSKLHCQHCGKIFCSACLTFTVPSGPHRRLAKVCQVCHTLLSRDTAPFFSHTVHDSS</sequence>
<dbReference type="WBParaSite" id="DME_0000601201-mRNA-1">
    <property type="protein sequence ID" value="DME_0000601201-mRNA-1"/>
    <property type="gene ID" value="DME_0000601201"/>
</dbReference>
<feature type="coiled-coil region" evidence="5">
    <location>
        <begin position="289"/>
        <end position="368"/>
    </location>
</feature>
<dbReference type="EMBL" id="UYYG01000011">
    <property type="protein sequence ID" value="VDN50978.1"/>
    <property type="molecule type" value="Genomic_DNA"/>
</dbReference>
<evidence type="ECO:0000313" key="10">
    <source>
        <dbReference type="WBParaSite" id="DME_0000601201-mRNA-1"/>
    </source>
</evidence>
<dbReference type="InterPro" id="IPR000306">
    <property type="entry name" value="Znf_FYVE"/>
</dbReference>
<evidence type="ECO:0000256" key="2">
    <source>
        <dbReference type="ARBA" id="ARBA00022771"/>
    </source>
</evidence>
<reference evidence="10" key="1">
    <citation type="submission" date="2017-02" db="UniProtKB">
        <authorList>
            <consortium name="WormBaseParasite"/>
        </authorList>
    </citation>
    <scope>IDENTIFICATION</scope>
</reference>
<dbReference type="Pfam" id="PF09311">
    <property type="entry name" value="Rab5-bind"/>
    <property type="match status" value="1"/>
</dbReference>
<keyword evidence="2 4" id="KW-0863">Zinc-finger</keyword>
<gene>
    <name evidence="7" type="ORF">DME_LOCUS951</name>
</gene>
<dbReference type="Pfam" id="PF01363">
    <property type="entry name" value="FYVE"/>
    <property type="match status" value="1"/>
</dbReference>
<dbReference type="InterPro" id="IPR013083">
    <property type="entry name" value="Znf_RING/FYVE/PHD"/>
</dbReference>
<dbReference type="STRING" id="318479.A0A0N4UF23"/>
<keyword evidence="9" id="KW-1185">Reference proteome</keyword>
<dbReference type="Proteomes" id="UP000038040">
    <property type="component" value="Unplaced"/>
</dbReference>
<dbReference type="SUPFAM" id="SSF103652">
    <property type="entry name" value="G protein-binding domain"/>
    <property type="match status" value="1"/>
</dbReference>
<dbReference type="AlphaFoldDB" id="A0A0N4UF23"/>
<evidence type="ECO:0000256" key="5">
    <source>
        <dbReference type="SAM" id="Coils"/>
    </source>
</evidence>
<reference evidence="7 9" key="2">
    <citation type="submission" date="2018-11" db="EMBL/GenBank/DDBJ databases">
        <authorList>
            <consortium name="Pathogen Informatics"/>
        </authorList>
    </citation>
    <scope>NUCLEOTIDE SEQUENCE [LARGE SCALE GENOMIC DNA]</scope>
</reference>
<organism evidence="8 10">
    <name type="scientific">Dracunculus medinensis</name>
    <name type="common">Guinea worm</name>
    <dbReference type="NCBI Taxonomy" id="318479"/>
    <lineage>
        <taxon>Eukaryota</taxon>
        <taxon>Metazoa</taxon>
        <taxon>Ecdysozoa</taxon>
        <taxon>Nematoda</taxon>
        <taxon>Chromadorea</taxon>
        <taxon>Rhabditida</taxon>
        <taxon>Spirurina</taxon>
        <taxon>Dracunculoidea</taxon>
        <taxon>Dracunculidae</taxon>
        <taxon>Dracunculus</taxon>
    </lineage>
</organism>
<dbReference type="InterPro" id="IPR015390">
    <property type="entry name" value="Rabaptin_Rab5-bd_dom"/>
</dbReference>
<evidence type="ECO:0000259" key="6">
    <source>
        <dbReference type="PROSITE" id="PS50178"/>
    </source>
</evidence>
<feature type="domain" description="FYVE-type" evidence="6">
    <location>
        <begin position="374"/>
        <end position="432"/>
    </location>
</feature>
<evidence type="ECO:0000313" key="7">
    <source>
        <dbReference type="EMBL" id="VDN50978.1"/>
    </source>
</evidence>
<evidence type="ECO:0000256" key="4">
    <source>
        <dbReference type="PROSITE-ProRule" id="PRU00091"/>
    </source>
</evidence>
<evidence type="ECO:0000313" key="8">
    <source>
        <dbReference type="Proteomes" id="UP000038040"/>
    </source>
</evidence>
<accession>A0A0N4UF23</accession>
<dbReference type="FunFam" id="1.20.5.730:FF:000005">
    <property type="entry name" value="RABaptiN (Rab effector)"/>
    <property type="match status" value="1"/>
</dbReference>
<proteinExistence type="predicted"/>
<feature type="coiled-coil region" evidence="5">
    <location>
        <begin position="137"/>
        <end position="182"/>
    </location>
</feature>
<dbReference type="PANTHER" id="PTHR31179:SF7">
    <property type="entry name" value="FYVE-TYPE DOMAIN-CONTAINING PROTEIN"/>
    <property type="match status" value="1"/>
</dbReference>
<keyword evidence="5" id="KW-0175">Coiled coil</keyword>
<dbReference type="Gene3D" id="3.30.40.10">
    <property type="entry name" value="Zinc/RING finger domain, C3HC4 (zinc finger)"/>
    <property type="match status" value="1"/>
</dbReference>
<evidence type="ECO:0000313" key="9">
    <source>
        <dbReference type="Proteomes" id="UP000274756"/>
    </source>
</evidence>
<dbReference type="Gene3D" id="1.20.5.730">
    <property type="entry name" value="Single helix bin"/>
    <property type="match status" value="1"/>
</dbReference>
<dbReference type="SMART" id="SM00064">
    <property type="entry name" value="FYVE"/>
    <property type="match status" value="1"/>
</dbReference>
<dbReference type="GO" id="GO:0008270">
    <property type="term" value="F:zinc ion binding"/>
    <property type="evidence" value="ECO:0007669"/>
    <property type="project" value="UniProtKB-KW"/>
</dbReference>
<evidence type="ECO:0000256" key="1">
    <source>
        <dbReference type="ARBA" id="ARBA00022723"/>
    </source>
</evidence>
<protein>
    <submittedName>
        <fullName evidence="10">FYVE-type domain-containing protein</fullName>
    </submittedName>
</protein>
<dbReference type="Proteomes" id="UP000274756">
    <property type="component" value="Unassembled WGS sequence"/>
</dbReference>
<dbReference type="GO" id="GO:0005096">
    <property type="term" value="F:GTPase activator activity"/>
    <property type="evidence" value="ECO:0007669"/>
    <property type="project" value="InterPro"/>
</dbReference>
<dbReference type="InterPro" id="IPR003914">
    <property type="entry name" value="Rabaptin"/>
</dbReference>
<dbReference type="InterPro" id="IPR011011">
    <property type="entry name" value="Znf_FYVE_PHD"/>
</dbReference>
<dbReference type="SUPFAM" id="SSF57903">
    <property type="entry name" value="FYVE/PHD zinc finger"/>
    <property type="match status" value="1"/>
</dbReference>
<dbReference type="CDD" id="cd15739">
    <property type="entry name" value="FYVE_RABE_unchar"/>
    <property type="match status" value="1"/>
</dbReference>
<dbReference type="GO" id="GO:0006897">
    <property type="term" value="P:endocytosis"/>
    <property type="evidence" value="ECO:0007669"/>
    <property type="project" value="InterPro"/>
</dbReference>
<dbReference type="OrthoDB" id="79940at2759"/>